<evidence type="ECO:0000313" key="3">
    <source>
        <dbReference type="EMBL" id="KER26222.1"/>
    </source>
</evidence>
<dbReference type="GO" id="GO:0070888">
    <property type="term" value="F:E-box binding"/>
    <property type="evidence" value="ECO:0007669"/>
    <property type="project" value="TreeGrafter"/>
</dbReference>
<feature type="region of interest" description="Disordered" evidence="1">
    <location>
        <begin position="124"/>
        <end position="159"/>
    </location>
</feature>
<evidence type="ECO:0000256" key="1">
    <source>
        <dbReference type="SAM" id="MobiDB-lite"/>
    </source>
</evidence>
<dbReference type="Gene3D" id="4.10.280.10">
    <property type="entry name" value="Helix-loop-helix DNA-binding domain"/>
    <property type="match status" value="1"/>
</dbReference>
<evidence type="ECO:0000259" key="2">
    <source>
        <dbReference type="PROSITE" id="PS50888"/>
    </source>
</evidence>
<dbReference type="GO" id="GO:0046983">
    <property type="term" value="F:protein dimerization activity"/>
    <property type="evidence" value="ECO:0007669"/>
    <property type="project" value="InterPro"/>
</dbReference>
<evidence type="ECO:0000313" key="4">
    <source>
        <dbReference type="Proteomes" id="UP000054324"/>
    </source>
</evidence>
<sequence length="300" mass="34278">MGEAREVHAEDGSLYRTVCRSRHSVDWHTPNRMNHKSGATKSIKPRRPRATMRERQRMAQVNQAFDGLRKVVPRGHMTEYQRLSKIATLRLAIQYIRAMNRILGRTVYVSMEPTLNVPLEESMWERTTEKPTDNKSNGRREQAGRAGGEVVTRTSSQSDCGDIHSAENKVLFLFGCSPQLGWLGPQTESPRRDIGLLPADDDGKLMRDGCYIPNSNRNCNQPSTTSQTEKEQYAVTEYRWENKGNQVGNYFLSERGWQSRDHQTARKTAYYGWHGDATEQEHFGNAVSDGWLACEGTWRP</sequence>
<dbReference type="InterPro" id="IPR036638">
    <property type="entry name" value="HLH_DNA-bd_sf"/>
</dbReference>
<dbReference type="InterPro" id="IPR050359">
    <property type="entry name" value="bHLH_transcription_factors"/>
</dbReference>
<dbReference type="KEGG" id="ovi:T265_06501"/>
<feature type="compositionally biased region" description="Basic and acidic residues" evidence="1">
    <location>
        <begin position="124"/>
        <end position="143"/>
    </location>
</feature>
<reference evidence="3 4" key="1">
    <citation type="submission" date="2013-11" db="EMBL/GenBank/DDBJ databases">
        <title>Opisthorchis viverrini - life in the bile duct.</title>
        <authorList>
            <person name="Young N.D."/>
            <person name="Nagarajan N."/>
            <person name="Lin S.J."/>
            <person name="Korhonen P.K."/>
            <person name="Jex A.R."/>
            <person name="Hall R.S."/>
            <person name="Safavi-Hemami H."/>
            <person name="Kaewkong W."/>
            <person name="Bertrand D."/>
            <person name="Gao S."/>
            <person name="Seet Q."/>
            <person name="Wongkham S."/>
            <person name="Teh B.T."/>
            <person name="Wongkham C."/>
            <person name="Intapan P.M."/>
            <person name="Maleewong W."/>
            <person name="Yang X."/>
            <person name="Hu M."/>
            <person name="Wang Z."/>
            <person name="Hofmann A."/>
            <person name="Sternberg P.W."/>
            <person name="Tan P."/>
            <person name="Wang J."/>
            <person name="Gasser R.B."/>
        </authorList>
    </citation>
    <scope>NUCLEOTIDE SEQUENCE [LARGE SCALE GENOMIC DNA]</scope>
</reference>
<dbReference type="GO" id="GO:0061564">
    <property type="term" value="P:axon development"/>
    <property type="evidence" value="ECO:0007669"/>
    <property type="project" value="TreeGrafter"/>
</dbReference>
<dbReference type="Proteomes" id="UP000054324">
    <property type="component" value="Unassembled WGS sequence"/>
</dbReference>
<dbReference type="SUPFAM" id="SSF47459">
    <property type="entry name" value="HLH, helix-loop-helix DNA-binding domain"/>
    <property type="match status" value="1"/>
</dbReference>
<dbReference type="GO" id="GO:0003700">
    <property type="term" value="F:DNA-binding transcription factor activity"/>
    <property type="evidence" value="ECO:0007669"/>
    <property type="project" value="TreeGrafter"/>
</dbReference>
<dbReference type="EMBL" id="KL596753">
    <property type="protein sequence ID" value="KER26222.1"/>
    <property type="molecule type" value="Genomic_DNA"/>
</dbReference>
<dbReference type="GO" id="GO:0005634">
    <property type="term" value="C:nucleus"/>
    <property type="evidence" value="ECO:0007669"/>
    <property type="project" value="TreeGrafter"/>
</dbReference>
<dbReference type="STRING" id="6198.A0A074ZKE5"/>
<organism evidence="3 4">
    <name type="scientific">Opisthorchis viverrini</name>
    <name type="common">Southeast Asian liver fluke</name>
    <dbReference type="NCBI Taxonomy" id="6198"/>
    <lineage>
        <taxon>Eukaryota</taxon>
        <taxon>Metazoa</taxon>
        <taxon>Spiralia</taxon>
        <taxon>Lophotrochozoa</taxon>
        <taxon>Platyhelminthes</taxon>
        <taxon>Trematoda</taxon>
        <taxon>Digenea</taxon>
        <taxon>Opisthorchiida</taxon>
        <taxon>Opisthorchiata</taxon>
        <taxon>Opisthorchiidae</taxon>
        <taxon>Opisthorchis</taxon>
    </lineage>
</organism>
<gene>
    <name evidence="3" type="ORF">T265_06501</name>
</gene>
<dbReference type="CDD" id="cd11390">
    <property type="entry name" value="bHLH_TS"/>
    <property type="match status" value="1"/>
</dbReference>
<dbReference type="AlphaFoldDB" id="A0A074ZKE5"/>
<dbReference type="InterPro" id="IPR011598">
    <property type="entry name" value="bHLH_dom"/>
</dbReference>
<dbReference type="PROSITE" id="PS50888">
    <property type="entry name" value="BHLH"/>
    <property type="match status" value="1"/>
</dbReference>
<dbReference type="GeneID" id="20320680"/>
<dbReference type="GO" id="GO:0007423">
    <property type="term" value="P:sensory organ development"/>
    <property type="evidence" value="ECO:0007669"/>
    <property type="project" value="TreeGrafter"/>
</dbReference>
<dbReference type="CTD" id="20320680"/>
<protein>
    <recommendedName>
        <fullName evidence="2">BHLH domain-containing protein</fullName>
    </recommendedName>
</protein>
<dbReference type="GO" id="GO:0045944">
    <property type="term" value="P:positive regulation of transcription by RNA polymerase II"/>
    <property type="evidence" value="ECO:0007669"/>
    <property type="project" value="TreeGrafter"/>
</dbReference>
<dbReference type="Pfam" id="PF00010">
    <property type="entry name" value="HLH"/>
    <property type="match status" value="1"/>
</dbReference>
<dbReference type="RefSeq" id="XP_009170039.1">
    <property type="nucleotide sequence ID" value="XM_009171775.1"/>
</dbReference>
<keyword evidence="4" id="KW-1185">Reference proteome</keyword>
<accession>A0A074ZKE5</accession>
<feature type="domain" description="BHLH" evidence="2">
    <location>
        <begin position="45"/>
        <end position="99"/>
    </location>
</feature>
<proteinExistence type="predicted"/>
<dbReference type="SMART" id="SM00353">
    <property type="entry name" value="HLH"/>
    <property type="match status" value="1"/>
</dbReference>
<feature type="region of interest" description="Disordered" evidence="1">
    <location>
        <begin position="27"/>
        <end position="51"/>
    </location>
</feature>
<dbReference type="OrthoDB" id="10039134at2759"/>
<dbReference type="PANTHER" id="PTHR19290">
    <property type="entry name" value="BASIC HELIX-LOOP-HELIX PROTEIN NEUROGENIN-RELATED"/>
    <property type="match status" value="1"/>
</dbReference>
<name>A0A074ZKE5_OPIVI</name>